<comment type="caution">
    <text evidence="3">The sequence shown here is derived from an EMBL/GenBank/DDBJ whole genome shotgun (WGS) entry which is preliminary data.</text>
</comment>
<dbReference type="EMBL" id="JBHTAX010000001">
    <property type="protein sequence ID" value="MFC7191884.1"/>
    <property type="molecule type" value="Genomic_DNA"/>
</dbReference>
<evidence type="ECO:0000313" key="3">
    <source>
        <dbReference type="EMBL" id="MFC7191949.1"/>
    </source>
</evidence>
<dbReference type="RefSeq" id="WP_264822343.1">
    <property type="nucleotide sequence ID" value="NZ_CP110249.1"/>
</dbReference>
<dbReference type="AlphaFoldDB" id="A0ABD5YRS4"/>
<dbReference type="GeneID" id="76201673"/>
<evidence type="ECO:0000313" key="4">
    <source>
        <dbReference type="Proteomes" id="UP001596417"/>
    </source>
</evidence>
<accession>A0ABD5YRS4</accession>
<dbReference type="Proteomes" id="UP001596417">
    <property type="component" value="Unassembled WGS sequence"/>
</dbReference>
<protein>
    <submittedName>
        <fullName evidence="3">Uncharacterized protein</fullName>
    </submittedName>
</protein>
<proteinExistence type="predicted"/>
<feature type="compositionally biased region" description="Polar residues" evidence="1">
    <location>
        <begin position="61"/>
        <end position="71"/>
    </location>
</feature>
<organism evidence="3 4">
    <name type="scientific">Halocatena marina</name>
    <dbReference type="NCBI Taxonomy" id="2934937"/>
    <lineage>
        <taxon>Archaea</taxon>
        <taxon>Methanobacteriati</taxon>
        <taxon>Methanobacteriota</taxon>
        <taxon>Stenosarchaea group</taxon>
        <taxon>Halobacteria</taxon>
        <taxon>Halobacteriales</taxon>
        <taxon>Natronomonadaceae</taxon>
        <taxon>Halocatena</taxon>
    </lineage>
</organism>
<evidence type="ECO:0000313" key="2">
    <source>
        <dbReference type="EMBL" id="MFC7191884.1"/>
    </source>
</evidence>
<sequence>MQKPDEWWETNPPSEDVPINRDTINGIKFYVTDVSPSDPNVSLWVEHTGGVEFPIMRRGSEPTNYSASPSYSGADEIEPTDEFYEVLAGTVLYIAESEMPESATLFIPENMANHENWAIRMVLSSILSYRVSFEIDWLIEEAFERTVKEEIEAQ</sequence>
<feature type="region of interest" description="Disordered" evidence="1">
    <location>
        <begin position="56"/>
        <end position="76"/>
    </location>
</feature>
<reference evidence="3" key="1">
    <citation type="journal article" date="2014" name="Int. J. Syst. Evol. Microbiol.">
        <title>Complete genome sequence of Corynebacterium casei LMG S-19264T (=DSM 44701T), isolated from a smear-ripened cheese.</title>
        <authorList>
            <consortium name="US DOE Joint Genome Institute (JGI-PGF)"/>
            <person name="Walter F."/>
            <person name="Albersmeier A."/>
            <person name="Kalinowski J."/>
            <person name="Ruckert C."/>
        </authorList>
    </citation>
    <scope>NUCLEOTIDE SEQUENCE [LARGE SCALE GENOMIC DNA]</scope>
    <source>
        <strain evidence="3">NBRC 107106</strain>
    </source>
</reference>
<evidence type="ECO:0000256" key="1">
    <source>
        <dbReference type="SAM" id="MobiDB-lite"/>
    </source>
</evidence>
<reference evidence="4" key="2">
    <citation type="journal article" date="2019" name="Int. J. Syst. Evol. Microbiol.">
        <title>The Global Catalogue of Microorganisms (GCM) 10K type strain sequencing project: providing services to taxonomists for standard genome sequencing and annotation.</title>
        <authorList>
            <consortium name="The Broad Institute Genomics Platform"/>
            <consortium name="The Broad Institute Genome Sequencing Center for Infectious Disease"/>
            <person name="Wu L."/>
            <person name="Ma J."/>
        </authorList>
    </citation>
    <scope>NUCLEOTIDE SEQUENCE [LARGE SCALE GENOMIC DNA]</scope>
    <source>
        <strain evidence="4">RDMS1</strain>
    </source>
</reference>
<gene>
    <name evidence="2" type="ORF">ACFQL7_20240</name>
    <name evidence="3" type="ORF">ACFQL7_20580</name>
</gene>
<keyword evidence="4" id="KW-1185">Reference proteome</keyword>
<dbReference type="EMBL" id="JBHTAX010000002">
    <property type="protein sequence ID" value="MFC7191949.1"/>
    <property type="molecule type" value="Genomic_DNA"/>
</dbReference>
<reference evidence="3" key="3">
    <citation type="submission" date="2024-09" db="EMBL/GenBank/DDBJ databases">
        <authorList>
            <person name="Sun Q."/>
        </authorList>
    </citation>
    <scope>NUCLEOTIDE SEQUENCE</scope>
    <source>
        <strain evidence="3">NBRC 107106</strain>
    </source>
</reference>
<name>A0ABD5YRS4_9EURY</name>